<sequence>MSIKHGDELQPWRLIHVSADHMKALAQVLGDPNPIHLDPAAVARMGLGDRVINQGPANLAYVMNMLAEALPQARLVKLDCRFVANVFAEDSVEAGGKVTAIEASPAGETVDCDVWLKVNQQSVAISGTARLYIAASSDAP</sequence>
<organism evidence="2 3">
    <name type="scientific">Paraburkholderia caffeinilytica</name>
    <dbReference type="NCBI Taxonomy" id="1761016"/>
    <lineage>
        <taxon>Bacteria</taxon>
        <taxon>Pseudomonadati</taxon>
        <taxon>Pseudomonadota</taxon>
        <taxon>Betaproteobacteria</taxon>
        <taxon>Burkholderiales</taxon>
        <taxon>Burkholderiaceae</taxon>
        <taxon>Paraburkholderia</taxon>
    </lineage>
</organism>
<comment type="caution">
    <text evidence="2">The sequence shown here is derived from an EMBL/GenBank/DDBJ whole genome shotgun (WGS) entry which is preliminary data.</text>
</comment>
<dbReference type="Proteomes" id="UP000602004">
    <property type="component" value="Unassembled WGS sequence"/>
</dbReference>
<dbReference type="CDD" id="cd03441">
    <property type="entry name" value="R_hydratase_like"/>
    <property type="match status" value="1"/>
</dbReference>
<accession>A0ABQ1LST7</accession>
<name>A0ABQ1LST7_9BURK</name>
<evidence type="ECO:0000313" key="3">
    <source>
        <dbReference type="Proteomes" id="UP000602004"/>
    </source>
</evidence>
<dbReference type="EMBL" id="BMHL01000002">
    <property type="protein sequence ID" value="GGC27086.1"/>
    <property type="molecule type" value="Genomic_DNA"/>
</dbReference>
<feature type="domain" description="MaoC-like" evidence="1">
    <location>
        <begin position="8"/>
        <end position="102"/>
    </location>
</feature>
<dbReference type="Gene3D" id="3.10.129.10">
    <property type="entry name" value="Hotdog Thioesterase"/>
    <property type="match status" value="1"/>
</dbReference>
<reference evidence="3" key="1">
    <citation type="journal article" date="2019" name="Int. J. Syst. Evol. Microbiol.">
        <title>The Global Catalogue of Microorganisms (GCM) 10K type strain sequencing project: providing services to taxonomists for standard genome sequencing and annotation.</title>
        <authorList>
            <consortium name="The Broad Institute Genomics Platform"/>
            <consortium name="The Broad Institute Genome Sequencing Center for Infectious Disease"/>
            <person name="Wu L."/>
            <person name="Ma J."/>
        </authorList>
    </citation>
    <scope>NUCLEOTIDE SEQUENCE [LARGE SCALE GENOMIC DNA]</scope>
    <source>
        <strain evidence="3">CGMCC 1.15103</strain>
    </source>
</reference>
<keyword evidence="3" id="KW-1185">Reference proteome</keyword>
<protein>
    <recommendedName>
        <fullName evidence="1">MaoC-like domain-containing protein</fullName>
    </recommendedName>
</protein>
<dbReference type="Pfam" id="PF01575">
    <property type="entry name" value="MaoC_dehydratas"/>
    <property type="match status" value="1"/>
</dbReference>
<gene>
    <name evidence="2" type="ORF">GCM10011400_11870</name>
</gene>
<dbReference type="SUPFAM" id="SSF54637">
    <property type="entry name" value="Thioesterase/thiol ester dehydrase-isomerase"/>
    <property type="match status" value="1"/>
</dbReference>
<evidence type="ECO:0000313" key="2">
    <source>
        <dbReference type="EMBL" id="GGC27086.1"/>
    </source>
</evidence>
<dbReference type="InterPro" id="IPR002539">
    <property type="entry name" value="MaoC-like_dom"/>
</dbReference>
<dbReference type="RefSeq" id="WP_115782977.1">
    <property type="nucleotide sequence ID" value="NZ_BMHL01000002.1"/>
</dbReference>
<dbReference type="InterPro" id="IPR029069">
    <property type="entry name" value="HotDog_dom_sf"/>
</dbReference>
<proteinExistence type="predicted"/>
<evidence type="ECO:0000259" key="1">
    <source>
        <dbReference type="Pfam" id="PF01575"/>
    </source>
</evidence>